<proteinExistence type="predicted"/>
<dbReference type="Proteomes" id="UP001281447">
    <property type="component" value="Unassembled WGS sequence"/>
</dbReference>
<dbReference type="EMBL" id="JAWDIP010000003">
    <property type="protein sequence ID" value="MDY0394447.1"/>
    <property type="molecule type" value="Genomic_DNA"/>
</dbReference>
<organism evidence="1 2">
    <name type="scientific">Tigheibacillus halophilus</name>
    <dbReference type="NCBI Taxonomy" id="361280"/>
    <lineage>
        <taxon>Bacteria</taxon>
        <taxon>Bacillati</taxon>
        <taxon>Bacillota</taxon>
        <taxon>Bacilli</taxon>
        <taxon>Bacillales</taxon>
        <taxon>Bacillaceae</taxon>
        <taxon>Tigheibacillus</taxon>
    </lineage>
</organism>
<keyword evidence="2" id="KW-1185">Reference proteome</keyword>
<evidence type="ECO:0000313" key="2">
    <source>
        <dbReference type="Proteomes" id="UP001281447"/>
    </source>
</evidence>
<gene>
    <name evidence="1" type="ORF">RWE15_08315</name>
</gene>
<evidence type="ECO:0000313" key="1">
    <source>
        <dbReference type="EMBL" id="MDY0394447.1"/>
    </source>
</evidence>
<comment type="caution">
    <text evidence="1">The sequence shown here is derived from an EMBL/GenBank/DDBJ whole genome shotgun (WGS) entry which is preliminary data.</text>
</comment>
<name>A0ABU5C6Z5_9BACI</name>
<sequence>MQNNAPKLTQKKYDNIIKPGLVDKQVFSSTHLKWVDHGTHAGMDYFIKRYRDAYEDDMGLKRKNGKSEVDPQEDKN</sequence>
<accession>A0ABU5C6Z5</accession>
<reference evidence="1 2" key="1">
    <citation type="submission" date="2023-10" db="EMBL/GenBank/DDBJ databases">
        <title>Virgibacillus halophilus 5B73C genome.</title>
        <authorList>
            <person name="Miliotis G."/>
            <person name="Sengupta P."/>
            <person name="Hameed A."/>
            <person name="Chuvochina M."/>
            <person name="Mcdonagh F."/>
            <person name="Simpson A.C."/>
            <person name="Singh N.K."/>
            <person name="Rekha P.D."/>
            <person name="Raman K."/>
            <person name="Hugenholtz P."/>
            <person name="Venkateswaran K."/>
        </authorList>
    </citation>
    <scope>NUCLEOTIDE SEQUENCE [LARGE SCALE GENOMIC DNA]</scope>
    <source>
        <strain evidence="1 2">5B73C</strain>
    </source>
</reference>
<protein>
    <submittedName>
        <fullName evidence="1">Uncharacterized protein</fullName>
    </submittedName>
</protein>